<dbReference type="InterPro" id="IPR019888">
    <property type="entry name" value="Tscrpt_reg_AsnC-like"/>
</dbReference>
<dbReference type="InterPro" id="IPR019885">
    <property type="entry name" value="Tscrpt_reg_HTH_AsnC-type_CS"/>
</dbReference>
<evidence type="ECO:0000256" key="2">
    <source>
        <dbReference type="ARBA" id="ARBA00023125"/>
    </source>
</evidence>
<reference evidence="5 6" key="1">
    <citation type="submission" date="2018-03" db="EMBL/GenBank/DDBJ databases">
        <title>Genomic Encyclopedia of Archaeal and Bacterial Type Strains, Phase II (KMG-II): from individual species to whole genera.</title>
        <authorList>
            <person name="Goeker M."/>
        </authorList>
    </citation>
    <scope>NUCLEOTIDE SEQUENCE [LARGE SCALE GENOMIC DNA]</scope>
    <source>
        <strain evidence="5 6">DSM 19711</strain>
    </source>
</reference>
<name>A0A2T0QXK4_9ACTN</name>
<protein>
    <submittedName>
        <fullName evidence="5">AsnC family transcriptional regulator</fullName>
    </submittedName>
</protein>
<gene>
    <name evidence="5" type="ORF">CLV37_11536</name>
</gene>
<dbReference type="Pfam" id="PF13404">
    <property type="entry name" value="HTH_AsnC-type"/>
    <property type="match status" value="1"/>
</dbReference>
<evidence type="ECO:0000256" key="3">
    <source>
        <dbReference type="ARBA" id="ARBA00023163"/>
    </source>
</evidence>
<dbReference type="GO" id="GO:0043200">
    <property type="term" value="P:response to amino acid"/>
    <property type="evidence" value="ECO:0007669"/>
    <property type="project" value="TreeGrafter"/>
</dbReference>
<dbReference type="Proteomes" id="UP000238083">
    <property type="component" value="Unassembled WGS sequence"/>
</dbReference>
<dbReference type="SUPFAM" id="SSF46785">
    <property type="entry name" value="Winged helix' DNA-binding domain"/>
    <property type="match status" value="1"/>
</dbReference>
<keyword evidence="6" id="KW-1185">Reference proteome</keyword>
<comment type="caution">
    <text evidence="5">The sequence shown here is derived from an EMBL/GenBank/DDBJ whole genome shotgun (WGS) entry which is preliminary data.</text>
</comment>
<dbReference type="SUPFAM" id="SSF54909">
    <property type="entry name" value="Dimeric alpha+beta barrel"/>
    <property type="match status" value="1"/>
</dbReference>
<proteinExistence type="predicted"/>
<dbReference type="PROSITE" id="PS50956">
    <property type="entry name" value="HTH_ASNC_2"/>
    <property type="match status" value="1"/>
</dbReference>
<keyword evidence="1" id="KW-0805">Transcription regulation</keyword>
<dbReference type="AlphaFoldDB" id="A0A2T0QXK4"/>
<dbReference type="InterPro" id="IPR000485">
    <property type="entry name" value="AsnC-type_HTH_dom"/>
</dbReference>
<dbReference type="PRINTS" id="PR00033">
    <property type="entry name" value="HTHASNC"/>
</dbReference>
<evidence type="ECO:0000259" key="4">
    <source>
        <dbReference type="PROSITE" id="PS50956"/>
    </source>
</evidence>
<dbReference type="GO" id="GO:0043565">
    <property type="term" value="F:sequence-specific DNA binding"/>
    <property type="evidence" value="ECO:0007669"/>
    <property type="project" value="InterPro"/>
</dbReference>
<dbReference type="SMART" id="SM00344">
    <property type="entry name" value="HTH_ASNC"/>
    <property type="match status" value="1"/>
</dbReference>
<sequence>MVAALDDIDCVILDVLQLDGALPNVELARRVGLSPAATLRRVQRLKDTGVITGIHAAVDPGRAGAGVEAFVLVTLAEHSEVSDERFAEEVAALPAVLRADAVTGPDDVLLHVAAGSTRELQDVLKHLPRIGARRVTTLLRLDAVKGPSPVPTRPQASVR</sequence>
<dbReference type="InterPro" id="IPR036388">
    <property type="entry name" value="WH-like_DNA-bd_sf"/>
</dbReference>
<dbReference type="Gene3D" id="1.10.10.10">
    <property type="entry name" value="Winged helix-like DNA-binding domain superfamily/Winged helix DNA-binding domain"/>
    <property type="match status" value="1"/>
</dbReference>
<organism evidence="5 6">
    <name type="scientific">Kineococcus rhizosphaerae</name>
    <dbReference type="NCBI Taxonomy" id="559628"/>
    <lineage>
        <taxon>Bacteria</taxon>
        <taxon>Bacillati</taxon>
        <taxon>Actinomycetota</taxon>
        <taxon>Actinomycetes</taxon>
        <taxon>Kineosporiales</taxon>
        <taxon>Kineosporiaceae</taxon>
        <taxon>Kineococcus</taxon>
    </lineage>
</organism>
<evidence type="ECO:0000313" key="5">
    <source>
        <dbReference type="EMBL" id="PRY10772.1"/>
    </source>
</evidence>
<dbReference type="EMBL" id="PVZF01000015">
    <property type="protein sequence ID" value="PRY10772.1"/>
    <property type="molecule type" value="Genomic_DNA"/>
</dbReference>
<dbReference type="InterPro" id="IPR011008">
    <property type="entry name" value="Dimeric_a/b-barrel"/>
</dbReference>
<dbReference type="PANTHER" id="PTHR30154:SF34">
    <property type="entry name" value="TRANSCRIPTIONAL REGULATOR AZLB"/>
    <property type="match status" value="1"/>
</dbReference>
<evidence type="ECO:0000256" key="1">
    <source>
        <dbReference type="ARBA" id="ARBA00023015"/>
    </source>
</evidence>
<dbReference type="InterPro" id="IPR019887">
    <property type="entry name" value="Tscrpt_reg_AsnC/Lrp_C"/>
</dbReference>
<accession>A0A2T0QXK4</accession>
<keyword evidence="2" id="KW-0238">DNA-binding</keyword>
<keyword evidence="3" id="KW-0804">Transcription</keyword>
<dbReference type="Pfam" id="PF01037">
    <property type="entry name" value="AsnC_trans_reg"/>
    <property type="match status" value="1"/>
</dbReference>
<feature type="domain" description="HTH asnC-type" evidence="4">
    <location>
        <begin position="5"/>
        <end position="66"/>
    </location>
</feature>
<dbReference type="PANTHER" id="PTHR30154">
    <property type="entry name" value="LEUCINE-RESPONSIVE REGULATORY PROTEIN"/>
    <property type="match status" value="1"/>
</dbReference>
<dbReference type="Gene3D" id="3.30.70.920">
    <property type="match status" value="1"/>
</dbReference>
<evidence type="ECO:0000313" key="6">
    <source>
        <dbReference type="Proteomes" id="UP000238083"/>
    </source>
</evidence>
<dbReference type="GO" id="GO:0005829">
    <property type="term" value="C:cytosol"/>
    <property type="evidence" value="ECO:0007669"/>
    <property type="project" value="TreeGrafter"/>
</dbReference>
<dbReference type="InterPro" id="IPR036390">
    <property type="entry name" value="WH_DNA-bd_sf"/>
</dbReference>
<dbReference type="PROSITE" id="PS00519">
    <property type="entry name" value="HTH_ASNC_1"/>
    <property type="match status" value="1"/>
</dbReference>